<dbReference type="EMBL" id="VSSQ01019877">
    <property type="protein sequence ID" value="MPM64311.1"/>
    <property type="molecule type" value="Genomic_DNA"/>
</dbReference>
<name>A0A645BIB4_9ZZZZ</name>
<protein>
    <submittedName>
        <fullName evidence="1">Uncharacterized protein</fullName>
    </submittedName>
</protein>
<proteinExistence type="predicted"/>
<gene>
    <name evidence="1" type="ORF">SDC9_111197</name>
</gene>
<accession>A0A645BIB4</accession>
<evidence type="ECO:0000313" key="1">
    <source>
        <dbReference type="EMBL" id="MPM64311.1"/>
    </source>
</evidence>
<comment type="caution">
    <text evidence="1">The sequence shown here is derived from an EMBL/GenBank/DDBJ whole genome shotgun (WGS) entry which is preliminary data.</text>
</comment>
<dbReference type="AlphaFoldDB" id="A0A645BIB4"/>
<organism evidence="1">
    <name type="scientific">bioreactor metagenome</name>
    <dbReference type="NCBI Taxonomy" id="1076179"/>
    <lineage>
        <taxon>unclassified sequences</taxon>
        <taxon>metagenomes</taxon>
        <taxon>ecological metagenomes</taxon>
    </lineage>
</organism>
<sequence length="37" mass="3677">MVAGAGSETVVLVPAGAAVEAEYEIMIMSKVAKILGA</sequence>
<reference evidence="1" key="1">
    <citation type="submission" date="2019-08" db="EMBL/GenBank/DDBJ databases">
        <authorList>
            <person name="Kucharzyk K."/>
            <person name="Murdoch R.W."/>
            <person name="Higgins S."/>
            <person name="Loffler F."/>
        </authorList>
    </citation>
    <scope>NUCLEOTIDE SEQUENCE</scope>
</reference>